<sequence length="289" mass="33335">MEEKGEIILYQPDEAVRLEVRLENETVWLSIDEMSSLFGRDISVIGKHIRNIFKEEELIKDSVWAKFAYTASDGKTYQVDYYNLDVIISVGYRVKSKRGTQFRQWANKVLKEYLLKGYAINQRIEHLENKMDSKFIAHDRQLKELASKVDFFVRTSLPPVEGVFFNGQIFDAYVFATNLIRSAKKSLLLIDNYIDESVLLMLAKRNSGASATIFTGRITAQLQLDLDKHNDQYPPINIRTYANAHDRFIIIDETEVYHIGASLKDLGKKLFAFTKMNMPASIIMNSLEL</sequence>
<dbReference type="PATRIC" id="fig|1339280.3.peg.4915"/>
<proteinExistence type="predicted"/>
<gene>
    <name evidence="1" type="ORF">M076_5189</name>
</gene>
<dbReference type="RefSeq" id="WP_032571941.1">
    <property type="nucleotide sequence ID" value="NZ_JGDM01000198.1"/>
</dbReference>
<dbReference type="PANTHER" id="PTHR35810:SF1">
    <property type="entry name" value="CYTOPLASMIC PROTEIN"/>
    <property type="match status" value="1"/>
</dbReference>
<dbReference type="Proteomes" id="UP000022272">
    <property type="component" value="Unassembled WGS sequence"/>
</dbReference>
<evidence type="ECO:0000313" key="1">
    <source>
        <dbReference type="EMBL" id="EXZ41693.1"/>
    </source>
</evidence>
<comment type="caution">
    <text evidence="1">The sequence shown here is derived from an EMBL/GenBank/DDBJ whole genome shotgun (WGS) entry which is preliminary data.</text>
</comment>
<protein>
    <submittedName>
        <fullName evidence="1">Virulence RhuM family protein</fullName>
    </submittedName>
</protein>
<organism evidence="1 2">
    <name type="scientific">Bacteroides fragilis str. 2-F-2 #4</name>
    <dbReference type="NCBI Taxonomy" id="1339280"/>
    <lineage>
        <taxon>Bacteria</taxon>
        <taxon>Pseudomonadati</taxon>
        <taxon>Bacteroidota</taxon>
        <taxon>Bacteroidia</taxon>
        <taxon>Bacteroidales</taxon>
        <taxon>Bacteroidaceae</taxon>
        <taxon>Bacteroides</taxon>
    </lineage>
</organism>
<evidence type="ECO:0000313" key="2">
    <source>
        <dbReference type="Proteomes" id="UP000022272"/>
    </source>
</evidence>
<dbReference type="AlphaFoldDB" id="A0A015YBX7"/>
<dbReference type="InterPro" id="IPR011204">
    <property type="entry name" value="Virulence_RhuM-like"/>
</dbReference>
<accession>A0A015YBX7</accession>
<dbReference type="EMBL" id="JGDM01000198">
    <property type="protein sequence ID" value="EXZ41693.1"/>
    <property type="molecule type" value="Genomic_DNA"/>
</dbReference>
<dbReference type="Pfam" id="PF13310">
    <property type="entry name" value="Virulence_RhuM"/>
    <property type="match status" value="1"/>
</dbReference>
<dbReference type="PANTHER" id="PTHR35810">
    <property type="entry name" value="CYTOPLASMIC PROTEIN-RELATED"/>
    <property type="match status" value="1"/>
</dbReference>
<name>A0A015YBX7_BACFG</name>
<reference evidence="1 2" key="1">
    <citation type="submission" date="2014-02" db="EMBL/GenBank/DDBJ databases">
        <authorList>
            <person name="Sears C."/>
            <person name="Carroll K."/>
            <person name="Sack B.R."/>
            <person name="Qadri F."/>
            <person name="Myers L.L."/>
            <person name="Chung G.-T."/>
            <person name="Escheverria P."/>
            <person name="Fraser C.M."/>
            <person name="Sadzewicz L."/>
            <person name="Shefchek K.A."/>
            <person name="Tallon L."/>
            <person name="Das S.P."/>
            <person name="Daugherty S."/>
            <person name="Mongodin E.F."/>
        </authorList>
    </citation>
    <scope>NUCLEOTIDE SEQUENCE [LARGE SCALE GENOMIC DNA]</scope>
    <source>
        <strain evidence="1 2">2-F-2 #4</strain>
    </source>
</reference>